<protein>
    <recommendedName>
        <fullName evidence="2">Zinc finger/thioredoxin putative domain-containing protein</fullName>
    </recommendedName>
</protein>
<gene>
    <name evidence="3" type="ORF">ETSY2_32645</name>
</gene>
<feature type="domain" description="Zinc finger/thioredoxin putative" evidence="2">
    <location>
        <begin position="1"/>
        <end position="37"/>
    </location>
</feature>
<dbReference type="Gene3D" id="3.40.50.2300">
    <property type="match status" value="1"/>
</dbReference>
<evidence type="ECO:0000313" key="4">
    <source>
        <dbReference type="Proteomes" id="UP000019140"/>
    </source>
</evidence>
<name>W4M092_9BACT</name>
<dbReference type="EMBL" id="AZHX01001394">
    <property type="protein sequence ID" value="ETX03754.1"/>
    <property type="molecule type" value="Genomic_DNA"/>
</dbReference>
<evidence type="ECO:0000256" key="1">
    <source>
        <dbReference type="SAM" id="MobiDB-lite"/>
    </source>
</evidence>
<dbReference type="HOGENOM" id="CLU_1145557_0_0_7"/>
<dbReference type="SUPFAM" id="SSF52172">
    <property type="entry name" value="CheY-like"/>
    <property type="match status" value="1"/>
</dbReference>
<organism evidence="3 4">
    <name type="scientific">Candidatus Entotheonella gemina</name>
    <dbReference type="NCBI Taxonomy" id="1429439"/>
    <lineage>
        <taxon>Bacteria</taxon>
        <taxon>Pseudomonadati</taxon>
        <taxon>Nitrospinota/Tectimicrobiota group</taxon>
        <taxon>Candidatus Tectimicrobiota</taxon>
        <taxon>Candidatus Entotheonellia</taxon>
        <taxon>Candidatus Entotheonellales</taxon>
        <taxon>Candidatus Entotheonellaceae</taxon>
        <taxon>Candidatus Entotheonella</taxon>
    </lineage>
</organism>
<dbReference type="Pfam" id="PF13717">
    <property type="entry name" value="Zn_ribbon_4"/>
    <property type="match status" value="1"/>
</dbReference>
<reference evidence="3 4" key="1">
    <citation type="journal article" date="2014" name="Nature">
        <title>An environmental bacterial taxon with a large and distinct metabolic repertoire.</title>
        <authorList>
            <person name="Wilson M.C."/>
            <person name="Mori T."/>
            <person name="Ruckert C."/>
            <person name="Uria A.R."/>
            <person name="Helf M.J."/>
            <person name="Takada K."/>
            <person name="Gernert C."/>
            <person name="Steffens U.A."/>
            <person name="Heycke N."/>
            <person name="Schmitt S."/>
            <person name="Rinke C."/>
            <person name="Helfrich E.J."/>
            <person name="Brachmann A.O."/>
            <person name="Gurgui C."/>
            <person name="Wakimoto T."/>
            <person name="Kracht M."/>
            <person name="Crusemann M."/>
            <person name="Hentschel U."/>
            <person name="Abe I."/>
            <person name="Matsunaga S."/>
            <person name="Kalinowski J."/>
            <person name="Takeyama H."/>
            <person name="Piel J."/>
        </authorList>
    </citation>
    <scope>NUCLEOTIDE SEQUENCE [LARGE SCALE GENOMIC DNA]</scope>
    <source>
        <strain evidence="4">TSY2</strain>
    </source>
</reference>
<dbReference type="InterPro" id="IPR011723">
    <property type="entry name" value="Znf/thioredoxin_put"/>
</dbReference>
<sequence>MQIACPTCDKRLQIADEKLPTDRKVRITCPACQENFTYNPDGTALLSVVPRADAPSHQESAPGDAAANQPTENHVETPPARSAALSVPTLNLDVLEAGPPPRALVCVDDTAQRRDYDEILSTLGFSTVHLMEEQVQAMTYLTQVAYDVVILDAKFDGSTLEANPVLACVSEISMEQRRRMYVAVCADEKYTYDAIGAYSQNVNLFFSYTDGREALRTFEHGMADHKRLYRIYWEVCQELGKE</sequence>
<evidence type="ECO:0000313" key="3">
    <source>
        <dbReference type="EMBL" id="ETX03754.1"/>
    </source>
</evidence>
<feature type="region of interest" description="Disordered" evidence="1">
    <location>
        <begin position="52"/>
        <end position="82"/>
    </location>
</feature>
<proteinExistence type="predicted"/>
<keyword evidence="4" id="KW-1185">Reference proteome</keyword>
<dbReference type="AlphaFoldDB" id="W4M092"/>
<accession>W4M092</accession>
<dbReference type="InterPro" id="IPR011006">
    <property type="entry name" value="CheY-like_superfamily"/>
</dbReference>
<dbReference type="Proteomes" id="UP000019140">
    <property type="component" value="Unassembled WGS sequence"/>
</dbReference>
<dbReference type="PATRIC" id="fig|1429439.4.peg.5522"/>
<evidence type="ECO:0000259" key="2">
    <source>
        <dbReference type="Pfam" id="PF13717"/>
    </source>
</evidence>
<comment type="caution">
    <text evidence="3">The sequence shown here is derived from an EMBL/GenBank/DDBJ whole genome shotgun (WGS) entry which is preliminary data.</text>
</comment>